<evidence type="ECO:0000313" key="2">
    <source>
        <dbReference type="Proteomes" id="UP001060215"/>
    </source>
</evidence>
<comment type="caution">
    <text evidence="1">The sequence shown here is derived from an EMBL/GenBank/DDBJ whole genome shotgun (WGS) entry which is preliminary data.</text>
</comment>
<keyword evidence="2" id="KW-1185">Reference proteome</keyword>
<reference evidence="1 2" key="1">
    <citation type="journal article" date="2022" name="Plant J.">
        <title>Chromosome-level genome of Camellia lanceoleosa provides a valuable resource for understanding genome evolution and self-incompatibility.</title>
        <authorList>
            <person name="Gong W."/>
            <person name="Xiao S."/>
            <person name="Wang L."/>
            <person name="Liao Z."/>
            <person name="Chang Y."/>
            <person name="Mo W."/>
            <person name="Hu G."/>
            <person name="Li W."/>
            <person name="Zhao G."/>
            <person name="Zhu H."/>
            <person name="Hu X."/>
            <person name="Ji K."/>
            <person name="Xiang X."/>
            <person name="Song Q."/>
            <person name="Yuan D."/>
            <person name="Jin S."/>
            <person name="Zhang L."/>
        </authorList>
    </citation>
    <scope>NUCLEOTIDE SEQUENCE [LARGE SCALE GENOMIC DNA]</scope>
    <source>
        <strain evidence="1">SQ_2022a</strain>
    </source>
</reference>
<dbReference type="EMBL" id="CM045762">
    <property type="protein sequence ID" value="KAI8012630.1"/>
    <property type="molecule type" value="Genomic_DNA"/>
</dbReference>
<name>A0ACC0HJK0_9ERIC</name>
<gene>
    <name evidence="1" type="ORF">LOK49_LG06G01011</name>
</gene>
<protein>
    <submittedName>
        <fullName evidence="1">Cellulose synthase-like protein D5</fullName>
    </submittedName>
</protein>
<sequence>MSKENTEECIAYTVHIPATPDRRVMSDSQTSPFEDSKKSGHLMGGSYIKDTICTGGFNYVTRAHVIENSVDEPKAVKSELVCGMKGCDEKWFEFDRQTPDRREQWAQDYRQSGWSVYHVGVQDDRCEQWAIGVNNGQN</sequence>
<dbReference type="Proteomes" id="UP001060215">
    <property type="component" value="Chromosome 5"/>
</dbReference>
<evidence type="ECO:0000313" key="1">
    <source>
        <dbReference type="EMBL" id="KAI8012630.1"/>
    </source>
</evidence>
<accession>A0ACC0HJK0</accession>
<organism evidence="1 2">
    <name type="scientific">Camellia lanceoleosa</name>
    <dbReference type="NCBI Taxonomy" id="1840588"/>
    <lineage>
        <taxon>Eukaryota</taxon>
        <taxon>Viridiplantae</taxon>
        <taxon>Streptophyta</taxon>
        <taxon>Embryophyta</taxon>
        <taxon>Tracheophyta</taxon>
        <taxon>Spermatophyta</taxon>
        <taxon>Magnoliopsida</taxon>
        <taxon>eudicotyledons</taxon>
        <taxon>Gunneridae</taxon>
        <taxon>Pentapetalae</taxon>
        <taxon>asterids</taxon>
        <taxon>Ericales</taxon>
        <taxon>Theaceae</taxon>
        <taxon>Camellia</taxon>
    </lineage>
</organism>
<proteinExistence type="predicted"/>